<comment type="caution">
    <text evidence="6">The sequence shown here is derived from an EMBL/GenBank/DDBJ whole genome shotgun (WGS) entry which is preliminary data.</text>
</comment>
<evidence type="ECO:0000256" key="2">
    <source>
        <dbReference type="ARBA" id="ARBA00023125"/>
    </source>
</evidence>
<dbReference type="PANTHER" id="PTHR43280:SF28">
    <property type="entry name" value="HTH-TYPE TRANSCRIPTIONAL ACTIVATOR RHAS"/>
    <property type="match status" value="1"/>
</dbReference>
<name>A0A4R5KIC3_9BACL</name>
<dbReference type="GO" id="GO:0043565">
    <property type="term" value="F:sequence-specific DNA binding"/>
    <property type="evidence" value="ECO:0007669"/>
    <property type="project" value="InterPro"/>
</dbReference>
<dbReference type="PROSITE" id="PS01124">
    <property type="entry name" value="HTH_ARAC_FAMILY_2"/>
    <property type="match status" value="1"/>
</dbReference>
<keyword evidence="4" id="KW-0812">Transmembrane</keyword>
<dbReference type="Proteomes" id="UP000295636">
    <property type="component" value="Unassembled WGS sequence"/>
</dbReference>
<feature type="transmembrane region" description="Helical" evidence="4">
    <location>
        <begin position="27"/>
        <end position="46"/>
    </location>
</feature>
<keyword evidence="4" id="KW-1133">Transmembrane helix</keyword>
<evidence type="ECO:0000256" key="1">
    <source>
        <dbReference type="ARBA" id="ARBA00023015"/>
    </source>
</evidence>
<keyword evidence="1" id="KW-0805">Transcription regulation</keyword>
<dbReference type="PROSITE" id="PS00041">
    <property type="entry name" value="HTH_ARAC_FAMILY_1"/>
    <property type="match status" value="1"/>
</dbReference>
<proteinExistence type="predicted"/>
<dbReference type="InterPro" id="IPR009057">
    <property type="entry name" value="Homeodomain-like_sf"/>
</dbReference>
<keyword evidence="7" id="KW-1185">Reference proteome</keyword>
<dbReference type="AlphaFoldDB" id="A0A4R5KIC3"/>
<dbReference type="GO" id="GO:0003700">
    <property type="term" value="F:DNA-binding transcription factor activity"/>
    <property type="evidence" value="ECO:0007669"/>
    <property type="project" value="InterPro"/>
</dbReference>
<dbReference type="OrthoDB" id="247151at2"/>
<dbReference type="Gene3D" id="1.10.10.60">
    <property type="entry name" value="Homeodomain-like"/>
    <property type="match status" value="2"/>
</dbReference>
<dbReference type="PANTHER" id="PTHR43280">
    <property type="entry name" value="ARAC-FAMILY TRANSCRIPTIONAL REGULATOR"/>
    <property type="match status" value="1"/>
</dbReference>
<accession>A0A4R5KIC3</accession>
<keyword evidence="2" id="KW-0238">DNA-binding</keyword>
<feature type="domain" description="HTH araC/xylS-type" evidence="5">
    <location>
        <begin position="675"/>
        <end position="772"/>
    </location>
</feature>
<feature type="transmembrane region" description="Helical" evidence="4">
    <location>
        <begin position="299"/>
        <end position="323"/>
    </location>
</feature>
<dbReference type="SMART" id="SM00342">
    <property type="entry name" value="HTH_ARAC"/>
    <property type="match status" value="1"/>
</dbReference>
<dbReference type="Pfam" id="PF12833">
    <property type="entry name" value="HTH_18"/>
    <property type="match status" value="1"/>
</dbReference>
<dbReference type="Pfam" id="PF17853">
    <property type="entry name" value="GGDEF_2"/>
    <property type="match status" value="1"/>
</dbReference>
<dbReference type="InterPro" id="IPR041522">
    <property type="entry name" value="CdaR_GGDEF"/>
</dbReference>
<dbReference type="InterPro" id="IPR018062">
    <property type="entry name" value="HTH_AraC-typ_CS"/>
</dbReference>
<evidence type="ECO:0000259" key="5">
    <source>
        <dbReference type="PROSITE" id="PS01124"/>
    </source>
</evidence>
<protein>
    <submittedName>
        <fullName evidence="6">AraC family transcriptional regulator</fullName>
    </submittedName>
</protein>
<organism evidence="6 7">
    <name type="scientific">Paenibacillus piri</name>
    <dbReference type="NCBI Taxonomy" id="2547395"/>
    <lineage>
        <taxon>Bacteria</taxon>
        <taxon>Bacillati</taxon>
        <taxon>Bacillota</taxon>
        <taxon>Bacilli</taxon>
        <taxon>Bacillales</taxon>
        <taxon>Paenibacillaceae</taxon>
        <taxon>Paenibacillus</taxon>
    </lineage>
</organism>
<evidence type="ECO:0000313" key="6">
    <source>
        <dbReference type="EMBL" id="TDF95203.1"/>
    </source>
</evidence>
<keyword evidence="4" id="KW-0472">Membrane</keyword>
<dbReference type="SUPFAM" id="SSF46689">
    <property type="entry name" value="Homeodomain-like"/>
    <property type="match status" value="2"/>
</dbReference>
<sequence>MWNRIRTLYSPKIRRSLKFRKNLLNRLVWLSCVSICIPAIITGVLYHQLSMSKAERQAIDQNLTNLTHVKDRVEEILHNVEQDSFQLATGPLMNEAYRKPGYSTDYLFQNDLINAISRTRNLNRLIGDIMLYRFGDDYVLSGEFGNLLRKRNDFTEDIYNIPVESKRAQWVWLPYGKAKGYITFWRQLTKPNDGSGWGILMYQIKINVLQNDLEDMSGTAALFVRDTQGDILFSSPGAMPSLLADSQVKDLLTSEDPTKSSYIRDDRGHTYLYTYVKTALGRTYVSVIPREWIAREFLWIQWLVTLIVILVVIMSIGITMLHLRRIYNPIEQLIKYGEQLSLGNMRRETVESEVSFLKDCIDYLKDETHKINSYVSRIEPTMREKFLQMLLEWNPLIRHSLDEDCRTHRINPNEIYLVMIVDIENLHKESRFLKDDEPIVAYAAANMMNELLQTGQFLISGYILNSHEGKASAILYPEKEMSTDNFLLHIRRYAVEVRRLMIEIMKIEVSVGIGKVYTHIADASVSYQEAKNALQQRIYGKNEGVFFMVDGNKMHRSASQVFSQSVEAQMIQALRTGDKAKAQDELQHFSESICTTEDPGFIYQCYFVLLASLLLFLRSEGGNTYHLLSENMLFEELRGCRTSMEIHDWFADRLFGIFMKVLHEENKGKAKSAVAQICQYMREHALEGVSLVQCSELVGMNPTYFSSVFKKETGMNFVEFAIQCKLEQSKSMLVQTDMSIHEIASAIGFSGRHFIRIFQKYNNTTPNQFRIMYRKT</sequence>
<keyword evidence="3" id="KW-0804">Transcription</keyword>
<evidence type="ECO:0000313" key="7">
    <source>
        <dbReference type="Proteomes" id="UP000295636"/>
    </source>
</evidence>
<dbReference type="EMBL" id="SMRT01000011">
    <property type="protein sequence ID" value="TDF95203.1"/>
    <property type="molecule type" value="Genomic_DNA"/>
</dbReference>
<reference evidence="6 7" key="1">
    <citation type="submission" date="2019-03" db="EMBL/GenBank/DDBJ databases">
        <title>This is whole genome sequence of Paenibacillus sp MS74 strain.</title>
        <authorList>
            <person name="Trinh H.N."/>
        </authorList>
    </citation>
    <scope>NUCLEOTIDE SEQUENCE [LARGE SCALE GENOMIC DNA]</scope>
    <source>
        <strain evidence="6 7">MS74</strain>
    </source>
</reference>
<evidence type="ECO:0000256" key="3">
    <source>
        <dbReference type="ARBA" id="ARBA00023163"/>
    </source>
</evidence>
<evidence type="ECO:0000256" key="4">
    <source>
        <dbReference type="SAM" id="Phobius"/>
    </source>
</evidence>
<gene>
    <name evidence="6" type="ORF">E1757_22040</name>
</gene>
<dbReference type="InterPro" id="IPR018060">
    <property type="entry name" value="HTH_AraC"/>
</dbReference>